<gene>
    <name evidence="3" type="ORF">Fcan01_12259</name>
</gene>
<sequence>MSQHSALASLTAQYTDSEDEEEIEGGESQSSTVQIIKKVNPASSPRTELLSLSGESQKLVETTKPIISKPSTKGGLVSYQDDFIDDDLDCINPPEPNSEGVEGDSDAKTAGSEIDKTTEADKPLNNGDTSSSIEVVDLEGGEPPVKKSLIPPEPPGKCTPELQEKFAKMLEKKVKGGLDMNLAIQRNKNFRNPSIYEKLIKYCDIDELGSNYPSNVFDPHEWHESSYYDELAKAQKELMEKRERERKERTKVEFVSGIVKKPAPYEAEPKRKSKWDQRGVMPPLLLPTITYSQPNVVLPPFTTTASGTKSTVINAFGNINRKQK</sequence>
<dbReference type="Pfam" id="PF07818">
    <property type="entry name" value="HCNGP"/>
    <property type="match status" value="1"/>
</dbReference>
<feature type="compositionally biased region" description="Basic and acidic residues" evidence="2">
    <location>
        <begin position="113"/>
        <end position="122"/>
    </location>
</feature>
<evidence type="ECO:0000313" key="3">
    <source>
        <dbReference type="EMBL" id="OXA52823.1"/>
    </source>
</evidence>
<evidence type="ECO:0000256" key="1">
    <source>
        <dbReference type="SAM" id="Coils"/>
    </source>
</evidence>
<dbReference type="STRING" id="158441.A0A226E5D5"/>
<dbReference type="InterPro" id="IPR012479">
    <property type="entry name" value="SAP30BP"/>
</dbReference>
<comment type="caution">
    <text evidence="3">The sequence shown here is derived from an EMBL/GenBank/DDBJ whole genome shotgun (WGS) entry which is preliminary data.</text>
</comment>
<feature type="region of interest" description="Disordered" evidence="2">
    <location>
        <begin position="140"/>
        <end position="159"/>
    </location>
</feature>
<feature type="coiled-coil region" evidence="1">
    <location>
        <begin position="224"/>
        <end position="251"/>
    </location>
</feature>
<feature type="compositionally biased region" description="Polar residues" evidence="2">
    <location>
        <begin position="1"/>
        <end position="15"/>
    </location>
</feature>
<dbReference type="GO" id="GO:0006355">
    <property type="term" value="P:regulation of DNA-templated transcription"/>
    <property type="evidence" value="ECO:0007669"/>
    <property type="project" value="InterPro"/>
</dbReference>
<name>A0A226E5D5_FOLCA</name>
<accession>A0A226E5D5</accession>
<evidence type="ECO:0000313" key="4">
    <source>
        <dbReference type="Proteomes" id="UP000198287"/>
    </source>
</evidence>
<keyword evidence="4" id="KW-1185">Reference proteome</keyword>
<feature type="compositionally biased region" description="Acidic residues" evidence="2">
    <location>
        <begin position="16"/>
        <end position="25"/>
    </location>
</feature>
<evidence type="ECO:0000256" key="2">
    <source>
        <dbReference type="SAM" id="MobiDB-lite"/>
    </source>
</evidence>
<dbReference type="Proteomes" id="UP000198287">
    <property type="component" value="Unassembled WGS sequence"/>
</dbReference>
<reference evidence="3 4" key="1">
    <citation type="submission" date="2015-12" db="EMBL/GenBank/DDBJ databases">
        <title>The genome of Folsomia candida.</title>
        <authorList>
            <person name="Faddeeva A."/>
            <person name="Derks M.F."/>
            <person name="Anvar Y."/>
            <person name="Smit S."/>
            <person name="Van Straalen N."/>
            <person name="Roelofs D."/>
        </authorList>
    </citation>
    <scope>NUCLEOTIDE SEQUENCE [LARGE SCALE GENOMIC DNA]</scope>
    <source>
        <strain evidence="3 4">VU population</strain>
        <tissue evidence="3">Whole body</tissue>
    </source>
</reference>
<feature type="region of interest" description="Disordered" evidence="2">
    <location>
        <begin position="1"/>
        <end position="34"/>
    </location>
</feature>
<proteinExistence type="predicted"/>
<organism evidence="3 4">
    <name type="scientific">Folsomia candida</name>
    <name type="common">Springtail</name>
    <dbReference type="NCBI Taxonomy" id="158441"/>
    <lineage>
        <taxon>Eukaryota</taxon>
        <taxon>Metazoa</taxon>
        <taxon>Ecdysozoa</taxon>
        <taxon>Arthropoda</taxon>
        <taxon>Hexapoda</taxon>
        <taxon>Collembola</taxon>
        <taxon>Entomobryomorpha</taxon>
        <taxon>Isotomoidea</taxon>
        <taxon>Isotomidae</taxon>
        <taxon>Proisotominae</taxon>
        <taxon>Folsomia</taxon>
    </lineage>
</organism>
<dbReference type="PANTHER" id="PTHR13464">
    <property type="entry name" value="TRANSCRIPTIONAL REGULATOR PROTEIN HCNGP"/>
    <property type="match status" value="1"/>
</dbReference>
<feature type="region of interest" description="Disordered" evidence="2">
    <location>
        <begin position="85"/>
        <end position="135"/>
    </location>
</feature>
<dbReference type="AlphaFoldDB" id="A0A226E5D5"/>
<dbReference type="GO" id="GO:0005634">
    <property type="term" value="C:nucleus"/>
    <property type="evidence" value="ECO:0007669"/>
    <property type="project" value="TreeGrafter"/>
</dbReference>
<keyword evidence="1" id="KW-0175">Coiled coil</keyword>
<dbReference type="OrthoDB" id="1714508at2759"/>
<dbReference type="OMA" id="IQFCSIN"/>
<dbReference type="EMBL" id="LNIX01000006">
    <property type="protein sequence ID" value="OXA52823.1"/>
    <property type="molecule type" value="Genomic_DNA"/>
</dbReference>
<dbReference type="PANTHER" id="PTHR13464:SF0">
    <property type="entry name" value="SAP30-BINDING PROTEIN"/>
    <property type="match status" value="1"/>
</dbReference>
<protein>
    <submittedName>
        <fullName evidence="3">SAP30-binding protein</fullName>
    </submittedName>
</protein>